<dbReference type="CDD" id="cd15787">
    <property type="entry name" value="YycH_N"/>
    <property type="match status" value="1"/>
</dbReference>
<accession>A0A841RGT9</accession>
<evidence type="ECO:0000259" key="1">
    <source>
        <dbReference type="Pfam" id="PF07435"/>
    </source>
</evidence>
<sequence>MKLELFKTILLLFLVALSVTLTLNIWSYQGNYEYAEEDQAIDAKLNGTKQTKRNVIKPSQILFHEGNETFGYKNKVKETEFYSNLREWSLYNFRMMDEGEEIPTDTAESWVEIVFPTAIPTSVINELFPTDDSLLYDSEFKRIYMILDGTLQQGQVIFASGDPTKMNLRASVQNIAQIQEFLDGTQQTEEFTEYVNVTSLEQSTSVYIPNEPEIVGRKYRYTAINPDTSTIQSIFFTNPSSIVSSPNPEGGQVYSDSQREVTVRGYYMEYTNFLTSENQNEQINTVPNTIEHLLNTSLDYINTHDGWLIDEGIQFYLSELNRLTNSIEYRMVHQNYPVFSYEGLATMELTIQNMTVYQYRRPLMRLTQSYDREPTDLMTGKEVLQAITTGQTNVSENEIQDIQVGYRIQQQPGGQIFDLIPTWFVKTYRGWQGIYSITQQGGE</sequence>
<evidence type="ECO:0000313" key="3">
    <source>
        <dbReference type="Proteomes" id="UP000572212"/>
    </source>
</evidence>
<gene>
    <name evidence="2" type="ORF">GGQ92_002168</name>
</gene>
<reference evidence="2 3" key="1">
    <citation type="submission" date="2020-08" db="EMBL/GenBank/DDBJ databases">
        <title>Genomic Encyclopedia of Type Strains, Phase IV (KMG-IV): sequencing the most valuable type-strain genomes for metagenomic binning, comparative biology and taxonomic classification.</title>
        <authorList>
            <person name="Goeker M."/>
        </authorList>
    </citation>
    <scope>NUCLEOTIDE SEQUENCE [LARGE SCALE GENOMIC DNA]</scope>
    <source>
        <strain evidence="2 3">DSM 11805</strain>
    </source>
</reference>
<dbReference type="Proteomes" id="UP000572212">
    <property type="component" value="Unassembled WGS sequence"/>
</dbReference>
<proteinExistence type="predicted"/>
<feature type="domain" description="Regulatory protein YycH" evidence="1">
    <location>
        <begin position="5"/>
        <end position="440"/>
    </location>
</feature>
<comment type="caution">
    <text evidence="2">The sequence shown here is derived from an EMBL/GenBank/DDBJ whole genome shotgun (WGS) entry which is preliminary data.</text>
</comment>
<dbReference type="InterPro" id="IPR009996">
    <property type="entry name" value="YycH"/>
</dbReference>
<protein>
    <submittedName>
        <fullName evidence="2">Regulatory protein YycH of two-component signal transduction system YycFG</fullName>
    </submittedName>
</protein>
<dbReference type="RefSeq" id="WP_184248402.1">
    <property type="nucleotide sequence ID" value="NZ_BAAACU010000012.1"/>
</dbReference>
<dbReference type="AlphaFoldDB" id="A0A841RGT9"/>
<dbReference type="Pfam" id="PF07435">
    <property type="entry name" value="YycH"/>
    <property type="match status" value="1"/>
</dbReference>
<evidence type="ECO:0000313" key="2">
    <source>
        <dbReference type="EMBL" id="MBB6513360.1"/>
    </source>
</evidence>
<keyword evidence="3" id="KW-1185">Reference proteome</keyword>
<dbReference type="Gene3D" id="3.30.310.160">
    <property type="entry name" value="YycH protein, domain 2"/>
    <property type="match status" value="1"/>
</dbReference>
<name>A0A841RGT9_9BACI</name>
<dbReference type="EMBL" id="JACHON010000011">
    <property type="protein sequence ID" value="MBB6513360.1"/>
    <property type="molecule type" value="Genomic_DNA"/>
</dbReference>
<organism evidence="2 3">
    <name type="scientific">Gracilibacillus halotolerans</name>
    <dbReference type="NCBI Taxonomy" id="74386"/>
    <lineage>
        <taxon>Bacteria</taxon>
        <taxon>Bacillati</taxon>
        <taxon>Bacillota</taxon>
        <taxon>Bacilli</taxon>
        <taxon>Bacillales</taxon>
        <taxon>Bacillaceae</taxon>
        <taxon>Gracilibacillus</taxon>
    </lineage>
</organism>
<dbReference type="InterPro" id="IPR042274">
    <property type="entry name" value="YycH/YycI_2"/>
</dbReference>